<dbReference type="InterPro" id="IPR018060">
    <property type="entry name" value="HTH_AraC"/>
</dbReference>
<dbReference type="InterPro" id="IPR050204">
    <property type="entry name" value="AraC_XylS_family_regulators"/>
</dbReference>
<organism evidence="5 6">
    <name type="scientific">Paenibacillus odorifer</name>
    <dbReference type="NCBI Taxonomy" id="189426"/>
    <lineage>
        <taxon>Bacteria</taxon>
        <taxon>Bacillati</taxon>
        <taxon>Bacillota</taxon>
        <taxon>Bacilli</taxon>
        <taxon>Bacillales</taxon>
        <taxon>Paenibacillaceae</taxon>
        <taxon>Paenibacillus</taxon>
    </lineage>
</organism>
<dbReference type="PROSITE" id="PS01124">
    <property type="entry name" value="HTH_ARAC_FAMILY_2"/>
    <property type="match status" value="1"/>
</dbReference>
<evidence type="ECO:0000256" key="2">
    <source>
        <dbReference type="ARBA" id="ARBA00023125"/>
    </source>
</evidence>
<dbReference type="Gene3D" id="1.10.10.60">
    <property type="entry name" value="Homeodomain-like"/>
    <property type="match status" value="1"/>
</dbReference>
<reference evidence="5 6" key="1">
    <citation type="submission" date="2016-10" db="EMBL/GenBank/DDBJ databases">
        <title>Paenibacillus species isolates.</title>
        <authorList>
            <person name="Beno S.M."/>
        </authorList>
    </citation>
    <scope>NUCLEOTIDE SEQUENCE [LARGE SCALE GENOMIC DNA]</scope>
    <source>
        <strain evidence="5 6">FSL H7-0710</strain>
    </source>
</reference>
<dbReference type="Pfam" id="PF12833">
    <property type="entry name" value="HTH_18"/>
    <property type="match status" value="1"/>
</dbReference>
<dbReference type="AlphaFoldDB" id="A0A1R0XXF1"/>
<dbReference type="Proteomes" id="UP000187439">
    <property type="component" value="Unassembled WGS sequence"/>
</dbReference>
<keyword evidence="1" id="KW-0805">Transcription regulation</keyword>
<name>A0A1R0XXF1_9BACL</name>
<evidence type="ECO:0000259" key="4">
    <source>
        <dbReference type="PROSITE" id="PS01124"/>
    </source>
</evidence>
<evidence type="ECO:0000256" key="3">
    <source>
        <dbReference type="ARBA" id="ARBA00023163"/>
    </source>
</evidence>
<dbReference type="InterPro" id="IPR046532">
    <property type="entry name" value="DUF6597"/>
</dbReference>
<dbReference type="GO" id="GO:0003700">
    <property type="term" value="F:DNA-binding transcription factor activity"/>
    <property type="evidence" value="ECO:0007669"/>
    <property type="project" value="InterPro"/>
</dbReference>
<comment type="caution">
    <text evidence="5">The sequence shown here is derived from an EMBL/GenBank/DDBJ whole genome shotgun (WGS) entry which is preliminary data.</text>
</comment>
<evidence type="ECO:0000313" key="5">
    <source>
        <dbReference type="EMBL" id="OMD39736.1"/>
    </source>
</evidence>
<dbReference type="PANTHER" id="PTHR46796:SF13">
    <property type="entry name" value="HTH-TYPE TRANSCRIPTIONAL ACTIVATOR RHAS"/>
    <property type="match status" value="1"/>
</dbReference>
<dbReference type="GO" id="GO:0043565">
    <property type="term" value="F:sequence-specific DNA binding"/>
    <property type="evidence" value="ECO:0007669"/>
    <property type="project" value="InterPro"/>
</dbReference>
<evidence type="ECO:0000313" key="6">
    <source>
        <dbReference type="Proteomes" id="UP000187439"/>
    </source>
</evidence>
<dbReference type="PANTHER" id="PTHR46796">
    <property type="entry name" value="HTH-TYPE TRANSCRIPTIONAL ACTIVATOR RHAS-RELATED"/>
    <property type="match status" value="1"/>
</dbReference>
<dbReference type="SMART" id="SM00342">
    <property type="entry name" value="HTH_ARAC"/>
    <property type="match status" value="1"/>
</dbReference>
<keyword evidence="2" id="KW-0238">DNA-binding</keyword>
<protein>
    <recommendedName>
        <fullName evidence="4">HTH araC/xylS-type domain-containing protein</fullName>
    </recommendedName>
</protein>
<keyword evidence="3" id="KW-0804">Transcription</keyword>
<accession>A0A1R0XXF1</accession>
<gene>
    <name evidence="5" type="ORF">BSK52_14965</name>
</gene>
<feature type="domain" description="HTH araC/xylS-type" evidence="4">
    <location>
        <begin position="180"/>
        <end position="283"/>
    </location>
</feature>
<proteinExistence type="predicted"/>
<evidence type="ECO:0000256" key="1">
    <source>
        <dbReference type="ARBA" id="ARBA00023015"/>
    </source>
</evidence>
<dbReference type="Pfam" id="PF20240">
    <property type="entry name" value="DUF6597"/>
    <property type="match status" value="1"/>
</dbReference>
<dbReference type="EMBL" id="MPTC01000012">
    <property type="protein sequence ID" value="OMD39736.1"/>
    <property type="molecule type" value="Genomic_DNA"/>
</dbReference>
<sequence>MFNLAPLYFPITANPAQTSEYLPNQALQPYIRCFWGSVAPRIRTDVSVPLMDKISCYEPRNETIIPDTCMDIIWDLDESTGITTSVFSGINDAPFEVPSDRGEGLISRFGIRFHFWAVHFFADDHLRDVLNAFVDVDHYFSTFKSELGLLLEQANSMNERIAVAEAYLFQRLDRGGRTNDRMMNAVYTLIKQKGVVTAEDLEASSNLSRRQLERLFQEYIGVSPKKTADLVRFQNVWREMYHQPVQTKNMQDLIFSYGFSHQPHFINSFKKYAGRTPLEALVYAGR</sequence>